<comment type="caution">
    <text evidence="1">The sequence shown here is derived from an EMBL/GenBank/DDBJ whole genome shotgun (WGS) entry which is preliminary data.</text>
</comment>
<name>W7YI70_9BACL</name>
<dbReference type="EMBL" id="BAVZ01000005">
    <property type="protein sequence ID" value="GAF08142.1"/>
    <property type="molecule type" value="Genomic_DNA"/>
</dbReference>
<gene>
    <name evidence="1" type="ORF">JCM16418_2180</name>
</gene>
<protein>
    <submittedName>
        <fullName evidence="1">Uncharacterized protein</fullName>
    </submittedName>
</protein>
<evidence type="ECO:0000313" key="1">
    <source>
        <dbReference type="EMBL" id="GAF08142.1"/>
    </source>
</evidence>
<dbReference type="RefSeq" id="WP_052020183.1">
    <property type="nucleotide sequence ID" value="NZ_BAVZ01000005.1"/>
</dbReference>
<evidence type="ECO:0000313" key="2">
    <source>
        <dbReference type="Proteomes" id="UP000019364"/>
    </source>
</evidence>
<organism evidence="1 2">
    <name type="scientific">Paenibacillus pini JCM 16418</name>
    <dbReference type="NCBI Taxonomy" id="1236976"/>
    <lineage>
        <taxon>Bacteria</taxon>
        <taxon>Bacillati</taxon>
        <taxon>Bacillota</taxon>
        <taxon>Bacilli</taxon>
        <taxon>Bacillales</taxon>
        <taxon>Paenibacillaceae</taxon>
        <taxon>Paenibacillus</taxon>
    </lineage>
</organism>
<dbReference type="Proteomes" id="UP000019364">
    <property type="component" value="Unassembled WGS sequence"/>
</dbReference>
<dbReference type="eggNOG" id="COG4172">
    <property type="taxonomic scope" value="Bacteria"/>
</dbReference>
<accession>W7YI70</accession>
<dbReference type="OrthoDB" id="2650866at2"/>
<reference evidence="1 2" key="1">
    <citation type="journal article" date="2014" name="Genome Announc.">
        <title>Draft Genome Sequence of Paenibacillus pini JCM 16418T, Isolated from the Rhizosphere of Pine Tree.</title>
        <authorList>
            <person name="Yuki M."/>
            <person name="Oshima K."/>
            <person name="Suda W."/>
            <person name="Oshida Y."/>
            <person name="Kitamura K."/>
            <person name="Iida Y."/>
            <person name="Hattori M."/>
            <person name="Ohkuma M."/>
        </authorList>
    </citation>
    <scope>NUCLEOTIDE SEQUENCE [LARGE SCALE GENOMIC DNA]</scope>
    <source>
        <strain evidence="1 2">JCM 16418</strain>
    </source>
</reference>
<dbReference type="AlphaFoldDB" id="W7YI70"/>
<dbReference type="STRING" id="1236976.JCM16418_2180"/>
<proteinExistence type="predicted"/>
<sequence length="110" mass="12856">MTIREQLERATSNHFSMSELIYLLELSPSRLDREMKHISNERWNASIAIGMGQGKRIFCFPWLNHVWKDALKVRLEHCSGVLKQLNCILLIPTHSPTIIEDIVDEMIFIH</sequence>
<keyword evidence="2" id="KW-1185">Reference proteome</keyword>